<name>A0A7R9KD25_9ACAR</name>
<accession>A0A7R9KD25</accession>
<comment type="subcellular location">
    <subcellularLocation>
        <location evidence="1">Golgi apparatus membrane</location>
        <topology evidence="1">Single-pass membrane protein</topology>
    </subcellularLocation>
</comment>
<dbReference type="GO" id="GO:0000139">
    <property type="term" value="C:Golgi membrane"/>
    <property type="evidence" value="ECO:0007669"/>
    <property type="project" value="UniProtKB-SubCell"/>
</dbReference>
<dbReference type="AlphaFoldDB" id="A0A7R9KD25"/>
<dbReference type="Pfam" id="PF10218">
    <property type="entry name" value="SPRING1"/>
    <property type="match status" value="1"/>
</dbReference>
<dbReference type="GO" id="GO:2000640">
    <property type="term" value="P:positive regulation of SREBP signaling pathway"/>
    <property type="evidence" value="ECO:0007669"/>
    <property type="project" value="InterPro"/>
</dbReference>
<proteinExistence type="inferred from homology"/>
<keyword evidence="11" id="KW-1185">Reference proteome</keyword>
<evidence type="ECO:0000256" key="6">
    <source>
        <dbReference type="ARBA" id="ARBA00023180"/>
    </source>
</evidence>
<reference evidence="10" key="1">
    <citation type="submission" date="2020-11" db="EMBL/GenBank/DDBJ databases">
        <authorList>
            <person name="Tran Van P."/>
        </authorList>
    </citation>
    <scope>NUCLEOTIDE SEQUENCE</scope>
</reference>
<keyword evidence="4" id="KW-0333">Golgi apparatus</keyword>
<dbReference type="PANTHER" id="PTHR13481">
    <property type="entry name" value="SREBP REGULATING GENE PROTEIN"/>
    <property type="match status" value="1"/>
</dbReference>
<evidence type="ECO:0000256" key="5">
    <source>
        <dbReference type="ARBA" id="ARBA00023136"/>
    </source>
</evidence>
<dbReference type="EMBL" id="CAJPIZ010000231">
    <property type="protein sequence ID" value="CAG2100867.1"/>
    <property type="molecule type" value="Genomic_DNA"/>
</dbReference>
<evidence type="ECO:0000313" key="11">
    <source>
        <dbReference type="Proteomes" id="UP000759131"/>
    </source>
</evidence>
<evidence type="ECO:0000313" key="10">
    <source>
        <dbReference type="EMBL" id="CAD7620437.1"/>
    </source>
</evidence>
<dbReference type="OrthoDB" id="70142at2759"/>
<keyword evidence="2 9" id="KW-0812">Transmembrane</keyword>
<evidence type="ECO:0000256" key="1">
    <source>
        <dbReference type="ARBA" id="ARBA00004194"/>
    </source>
</evidence>
<dbReference type="InterPro" id="IPR019352">
    <property type="entry name" value="SPRING1"/>
</dbReference>
<sequence length="272" mass="30526">MSGQRVDNQWDNEWVTTVLTTVLSTGYNVLKTVVRLLRKRIVLAIIFSLSFTYCLVSLLSQKSTTSAISAIDGTLEDYETDVDIDRLQHIIRQSQHLSHHLIPSDKNDSMDLNGNDNRVNSEEHVIKDMSRGVGSDMKCRNSIQGKVLIADDRGMLCHRKDVLLSGCCDENSVNTKLYSCETCQSGGCCAIYEYCISCCLDPNKKPFLTKIVSKKTSDTFNVLMASITDHFELCLTRCRTSSASVQHENSYRDPKAKHCFGEMNDKSISTNN</sequence>
<protein>
    <recommendedName>
        <fullName evidence="8">SREBP regulating gene protein</fullName>
    </recommendedName>
</protein>
<dbReference type="EMBL" id="OC854806">
    <property type="protein sequence ID" value="CAD7620437.1"/>
    <property type="molecule type" value="Genomic_DNA"/>
</dbReference>
<evidence type="ECO:0000256" key="3">
    <source>
        <dbReference type="ARBA" id="ARBA00022989"/>
    </source>
</evidence>
<dbReference type="Proteomes" id="UP000759131">
    <property type="component" value="Unassembled WGS sequence"/>
</dbReference>
<organism evidence="10">
    <name type="scientific">Medioppia subpectinata</name>
    <dbReference type="NCBI Taxonomy" id="1979941"/>
    <lineage>
        <taxon>Eukaryota</taxon>
        <taxon>Metazoa</taxon>
        <taxon>Ecdysozoa</taxon>
        <taxon>Arthropoda</taxon>
        <taxon>Chelicerata</taxon>
        <taxon>Arachnida</taxon>
        <taxon>Acari</taxon>
        <taxon>Acariformes</taxon>
        <taxon>Sarcoptiformes</taxon>
        <taxon>Oribatida</taxon>
        <taxon>Brachypylina</taxon>
        <taxon>Oppioidea</taxon>
        <taxon>Oppiidae</taxon>
        <taxon>Medioppia</taxon>
    </lineage>
</organism>
<evidence type="ECO:0000256" key="2">
    <source>
        <dbReference type="ARBA" id="ARBA00022692"/>
    </source>
</evidence>
<gene>
    <name evidence="10" type="ORF">OSB1V03_LOCUS923</name>
</gene>
<comment type="similarity">
    <text evidence="7">Belongs to the SPRING family.</text>
</comment>
<evidence type="ECO:0000256" key="4">
    <source>
        <dbReference type="ARBA" id="ARBA00023034"/>
    </source>
</evidence>
<feature type="transmembrane region" description="Helical" evidence="9">
    <location>
        <begin position="41"/>
        <end position="59"/>
    </location>
</feature>
<evidence type="ECO:0000256" key="8">
    <source>
        <dbReference type="ARBA" id="ARBA00023485"/>
    </source>
</evidence>
<dbReference type="PANTHER" id="PTHR13481:SF0">
    <property type="entry name" value="SREBP REGULATING GENE PROTEIN"/>
    <property type="match status" value="1"/>
</dbReference>
<keyword evidence="6" id="KW-0325">Glycoprotein</keyword>
<evidence type="ECO:0000256" key="7">
    <source>
        <dbReference type="ARBA" id="ARBA00023461"/>
    </source>
</evidence>
<evidence type="ECO:0000256" key="9">
    <source>
        <dbReference type="SAM" id="Phobius"/>
    </source>
</evidence>
<keyword evidence="5 9" id="KW-0472">Membrane</keyword>
<keyword evidence="3 9" id="KW-1133">Transmembrane helix</keyword>